<dbReference type="EMBL" id="WHPC01000008">
    <property type="protein sequence ID" value="MPV36227.1"/>
    <property type="molecule type" value="Genomic_DNA"/>
</dbReference>
<dbReference type="OrthoDB" id="9790372at2"/>
<dbReference type="Pfam" id="PF02620">
    <property type="entry name" value="YceD"/>
    <property type="match status" value="1"/>
</dbReference>
<organism evidence="2 3">
    <name type="scientific">Georgenia subflava</name>
    <dbReference type="NCBI Taxonomy" id="1622177"/>
    <lineage>
        <taxon>Bacteria</taxon>
        <taxon>Bacillati</taxon>
        <taxon>Actinomycetota</taxon>
        <taxon>Actinomycetes</taxon>
        <taxon>Micrococcales</taxon>
        <taxon>Bogoriellaceae</taxon>
        <taxon>Georgenia</taxon>
    </lineage>
</organism>
<evidence type="ECO:0000313" key="3">
    <source>
        <dbReference type="Proteomes" id="UP000437709"/>
    </source>
</evidence>
<sequence>MDARSPLVVSTHELGRRPGAMRTLERTVPAPAHLGTEVINVPEGSDVALEVRLEAVMDGVLVTGQASAQVHGECARCLREIDDEMVVPLSELFYYPGTRQSLVEEGDEEAEELPTLEGEQLDLEPTLRDAVVLALPFQPLCTPDCPGLCDRCGVRLADAGPDHHHEELDPRWSALGSLLAEVEADDEADDRAPETRDRTGNGPGSAADR</sequence>
<feature type="compositionally biased region" description="Basic and acidic residues" evidence="1">
    <location>
        <begin position="190"/>
        <end position="199"/>
    </location>
</feature>
<proteinExistence type="predicted"/>
<gene>
    <name evidence="2" type="ORF">GB881_04050</name>
</gene>
<dbReference type="InterPro" id="IPR003772">
    <property type="entry name" value="YceD"/>
</dbReference>
<dbReference type="AlphaFoldDB" id="A0A6N7EHN9"/>
<dbReference type="Proteomes" id="UP000437709">
    <property type="component" value="Unassembled WGS sequence"/>
</dbReference>
<protein>
    <submittedName>
        <fullName evidence="2">DUF177 domain-containing protein</fullName>
    </submittedName>
</protein>
<reference evidence="2 3" key="1">
    <citation type="submission" date="2019-10" db="EMBL/GenBank/DDBJ databases">
        <title>Georgenia wutianyii sp. nov. and Georgenia yuyongxinii sp. nov. isolated from plateau pika (Ochotona curzoniae) in the Qinghai-Tibet plateau of China.</title>
        <authorList>
            <person name="Tian Z."/>
        </authorList>
    </citation>
    <scope>NUCLEOTIDE SEQUENCE [LARGE SCALE GENOMIC DNA]</scope>
    <source>
        <strain evidence="2 3">JCM 19765</strain>
    </source>
</reference>
<feature type="region of interest" description="Disordered" evidence="1">
    <location>
        <begin position="180"/>
        <end position="209"/>
    </location>
</feature>
<evidence type="ECO:0000313" key="2">
    <source>
        <dbReference type="EMBL" id="MPV36227.1"/>
    </source>
</evidence>
<evidence type="ECO:0000256" key="1">
    <source>
        <dbReference type="SAM" id="MobiDB-lite"/>
    </source>
</evidence>
<accession>A0A6N7EHN9</accession>
<name>A0A6N7EHN9_9MICO</name>
<dbReference type="RefSeq" id="WP_152195798.1">
    <property type="nucleotide sequence ID" value="NZ_VUKD01000004.1"/>
</dbReference>
<dbReference type="PANTHER" id="PTHR34374:SF1">
    <property type="entry name" value="LARGE RIBOSOMAL RNA SUBUNIT ACCUMULATION PROTEIN YCED HOMOLOG 1, CHLOROPLASTIC"/>
    <property type="match status" value="1"/>
</dbReference>
<dbReference type="PANTHER" id="PTHR34374">
    <property type="entry name" value="LARGE RIBOSOMAL RNA SUBUNIT ACCUMULATION PROTEIN YCED HOMOLOG 1, CHLOROPLASTIC"/>
    <property type="match status" value="1"/>
</dbReference>
<comment type="caution">
    <text evidence="2">The sequence shown here is derived from an EMBL/GenBank/DDBJ whole genome shotgun (WGS) entry which is preliminary data.</text>
</comment>
<keyword evidence="3" id="KW-1185">Reference proteome</keyword>